<evidence type="ECO:0000313" key="1">
    <source>
        <dbReference type="EMBL" id="TCK17858.1"/>
    </source>
</evidence>
<organism evidence="1 2">
    <name type="scientific">Thiogranum longum</name>
    <dbReference type="NCBI Taxonomy" id="1537524"/>
    <lineage>
        <taxon>Bacteria</taxon>
        <taxon>Pseudomonadati</taxon>
        <taxon>Pseudomonadota</taxon>
        <taxon>Gammaproteobacteria</taxon>
        <taxon>Chromatiales</taxon>
        <taxon>Ectothiorhodospiraceae</taxon>
        <taxon>Thiogranum</taxon>
    </lineage>
</organism>
<sequence length="309" mass="33854">MNPNSGHHVFRRVFTALALVGGSVVIGMGSAWSAPVTFNTALPVAKNEFLVREQFIINKSDDDPGNLNRDRTAKAAVSVLGYGVSGKLALFGVLPYRDNELKLTVAGQRVSRSASGFGDLTVFGRYTLVQRDRRGRNFRIAPFAGIKAPTGDDDKRDSMSVLPPSVQVGSGSWDPLVGVVSTYQTLDYQIDGQFSYQMNNEANDFEAGDVARLDGSLQYRLWPRTLGSGVPAFFYGVIEANLIHQQKNQVNGQSNPDSGGTRLFLTPGIQYVTRRWIAETAIQVPVVQNLNGDALENDYIARISVRFNF</sequence>
<comment type="caution">
    <text evidence="1">The sequence shown here is derived from an EMBL/GenBank/DDBJ whole genome shotgun (WGS) entry which is preliminary data.</text>
</comment>
<protein>
    <submittedName>
        <fullName evidence="1">Outer membrane putative beta-barrel porin/alpha-amylase</fullName>
    </submittedName>
</protein>
<dbReference type="AlphaFoldDB" id="A0A4R1H9A2"/>
<dbReference type="EMBL" id="SMFX01000001">
    <property type="protein sequence ID" value="TCK17858.1"/>
    <property type="molecule type" value="Genomic_DNA"/>
</dbReference>
<dbReference type="Pfam" id="PF13557">
    <property type="entry name" value="Phenol_MetA_deg"/>
    <property type="match status" value="1"/>
</dbReference>
<keyword evidence="2" id="KW-1185">Reference proteome</keyword>
<accession>A0A4R1H9A2</accession>
<dbReference type="Proteomes" id="UP000295707">
    <property type="component" value="Unassembled WGS sequence"/>
</dbReference>
<name>A0A4R1H9A2_9GAMM</name>
<evidence type="ECO:0000313" key="2">
    <source>
        <dbReference type="Proteomes" id="UP000295707"/>
    </source>
</evidence>
<proteinExistence type="predicted"/>
<dbReference type="InterPro" id="IPR025737">
    <property type="entry name" value="FApF"/>
</dbReference>
<gene>
    <name evidence="1" type="ORF">DFR30_1110</name>
</gene>
<reference evidence="1 2" key="1">
    <citation type="submission" date="2019-03" db="EMBL/GenBank/DDBJ databases">
        <title>Genomic Encyclopedia of Type Strains, Phase IV (KMG-IV): sequencing the most valuable type-strain genomes for metagenomic binning, comparative biology and taxonomic classification.</title>
        <authorList>
            <person name="Goeker M."/>
        </authorList>
    </citation>
    <scope>NUCLEOTIDE SEQUENCE [LARGE SCALE GENOMIC DNA]</scope>
    <source>
        <strain evidence="1 2">DSM 19610</strain>
    </source>
</reference>